<feature type="region of interest" description="Disordered" evidence="1">
    <location>
        <begin position="1"/>
        <end position="23"/>
    </location>
</feature>
<evidence type="ECO:0000313" key="2">
    <source>
        <dbReference type="EMBL" id="WLQ64573.1"/>
    </source>
</evidence>
<reference evidence="2 3" key="1">
    <citation type="submission" date="2023-03" db="EMBL/GenBank/DDBJ databases">
        <title>Isolation and description of six Streptomyces strains from soil environments, able to metabolize different microbial glucans.</title>
        <authorList>
            <person name="Widen T."/>
            <person name="Larsbrink J."/>
        </authorList>
    </citation>
    <scope>NUCLEOTIDE SEQUENCE [LARGE SCALE GENOMIC DNA]</scope>
    <source>
        <strain evidence="2 3">Alt3</strain>
    </source>
</reference>
<name>A0ABY9JDX2_9ACTN</name>
<dbReference type="EMBL" id="CP120983">
    <property type="protein sequence ID" value="WLQ64573.1"/>
    <property type="molecule type" value="Genomic_DNA"/>
</dbReference>
<proteinExistence type="predicted"/>
<evidence type="ECO:0000256" key="1">
    <source>
        <dbReference type="SAM" id="MobiDB-lite"/>
    </source>
</evidence>
<organism evidence="2 3">
    <name type="scientific">Streptomyces glycanivorans</name>
    <dbReference type="NCBI Taxonomy" id="3033808"/>
    <lineage>
        <taxon>Bacteria</taxon>
        <taxon>Bacillati</taxon>
        <taxon>Actinomycetota</taxon>
        <taxon>Actinomycetes</taxon>
        <taxon>Kitasatosporales</taxon>
        <taxon>Streptomycetaceae</taxon>
        <taxon>Streptomyces</taxon>
    </lineage>
</organism>
<dbReference type="Proteomes" id="UP001224433">
    <property type="component" value="Chromosome"/>
</dbReference>
<gene>
    <name evidence="2" type="ORF">P8A20_13650</name>
</gene>
<accession>A0ABY9JDX2</accession>
<keyword evidence="3" id="KW-1185">Reference proteome</keyword>
<dbReference type="RefSeq" id="WP_261988631.1">
    <property type="nucleotide sequence ID" value="NZ_CP120983.1"/>
</dbReference>
<sequence>MMGDTRPGRRAGAVSRVPAEGDAQALALRPESVAQLVTEEQL</sequence>
<evidence type="ECO:0000313" key="3">
    <source>
        <dbReference type="Proteomes" id="UP001224433"/>
    </source>
</evidence>
<protein>
    <submittedName>
        <fullName evidence="2">Uncharacterized protein</fullName>
    </submittedName>
</protein>